<accession>A0A2R5GIV3</accession>
<dbReference type="AlphaFoldDB" id="A0A2R5GIV3"/>
<evidence type="ECO:0000313" key="13">
    <source>
        <dbReference type="EMBL" id="GBG30535.1"/>
    </source>
</evidence>
<dbReference type="CDD" id="cd07023">
    <property type="entry name" value="S49_Sppa_N_C"/>
    <property type="match status" value="1"/>
</dbReference>
<feature type="domain" description="Peptidase S49" evidence="11">
    <location>
        <begin position="295"/>
        <end position="442"/>
    </location>
</feature>
<evidence type="ECO:0000256" key="5">
    <source>
        <dbReference type="ARBA" id="ARBA00022692"/>
    </source>
</evidence>
<evidence type="ECO:0000256" key="8">
    <source>
        <dbReference type="ARBA" id="ARBA00022989"/>
    </source>
</evidence>
<dbReference type="Proteomes" id="UP000241890">
    <property type="component" value="Unassembled WGS sequence"/>
</dbReference>
<feature type="compositionally biased region" description="Basic and acidic residues" evidence="10">
    <location>
        <begin position="1"/>
        <end position="12"/>
    </location>
</feature>
<dbReference type="InterPro" id="IPR013703">
    <property type="entry name" value="Peptidase_S49_N_proteobac"/>
</dbReference>
<keyword evidence="3" id="KW-1003">Cell membrane</keyword>
<evidence type="ECO:0000259" key="12">
    <source>
        <dbReference type="Pfam" id="PF08496"/>
    </source>
</evidence>
<reference evidence="13 14" key="1">
    <citation type="submission" date="2017-12" db="EMBL/GenBank/DDBJ databases">
        <title>Sequencing, de novo assembly and annotation of complete genome of a new Thraustochytrid species, strain FCC1311.</title>
        <authorList>
            <person name="Sedici K."/>
            <person name="Godart F."/>
            <person name="Aiese Cigliano R."/>
            <person name="Sanseverino W."/>
            <person name="Barakat M."/>
            <person name="Ortet P."/>
            <person name="Marechal E."/>
            <person name="Cagnac O."/>
            <person name="Amato A."/>
        </authorList>
    </citation>
    <scope>NUCLEOTIDE SEQUENCE [LARGE SCALE GENOMIC DNA]</scope>
</reference>
<evidence type="ECO:0000256" key="4">
    <source>
        <dbReference type="ARBA" id="ARBA00022670"/>
    </source>
</evidence>
<dbReference type="GO" id="GO:0006508">
    <property type="term" value="P:proteolysis"/>
    <property type="evidence" value="ECO:0007669"/>
    <property type="project" value="UniProtKB-KW"/>
</dbReference>
<dbReference type="GO" id="GO:0005886">
    <property type="term" value="C:plasma membrane"/>
    <property type="evidence" value="ECO:0007669"/>
    <property type="project" value="UniProtKB-SubCell"/>
</dbReference>
<keyword evidence="5" id="KW-0812">Transmembrane</keyword>
<dbReference type="EMBL" id="BEYU01000077">
    <property type="protein sequence ID" value="GBG30535.1"/>
    <property type="molecule type" value="Genomic_DNA"/>
</dbReference>
<dbReference type="PANTHER" id="PTHR42987:SF4">
    <property type="entry name" value="PROTEASE SOHB-RELATED"/>
    <property type="match status" value="1"/>
</dbReference>
<dbReference type="GO" id="GO:0004252">
    <property type="term" value="F:serine-type endopeptidase activity"/>
    <property type="evidence" value="ECO:0007669"/>
    <property type="project" value="InterPro"/>
</dbReference>
<keyword evidence="4 13" id="KW-0645">Protease</keyword>
<keyword evidence="14" id="KW-1185">Reference proteome</keyword>
<evidence type="ECO:0000256" key="2">
    <source>
        <dbReference type="ARBA" id="ARBA00008683"/>
    </source>
</evidence>
<gene>
    <name evidence="13" type="ORF">FCC1311_067552</name>
</gene>
<evidence type="ECO:0000256" key="3">
    <source>
        <dbReference type="ARBA" id="ARBA00022475"/>
    </source>
</evidence>
<comment type="caution">
    <text evidence="13">The sequence shown here is derived from an EMBL/GenBank/DDBJ whole genome shotgun (WGS) entry which is preliminary data.</text>
</comment>
<evidence type="ECO:0000259" key="11">
    <source>
        <dbReference type="Pfam" id="PF01343"/>
    </source>
</evidence>
<dbReference type="InterPro" id="IPR002142">
    <property type="entry name" value="Peptidase_S49"/>
</dbReference>
<keyword evidence="7" id="KW-0720">Serine protease</keyword>
<feature type="domain" description="Peptidase S49 N-terminal proteobacteria" evidence="12">
    <location>
        <begin position="251"/>
        <end position="292"/>
    </location>
</feature>
<dbReference type="OrthoDB" id="45421at2759"/>
<dbReference type="InParanoid" id="A0A2R5GIV3"/>
<keyword evidence="9" id="KW-0472">Membrane</keyword>
<feature type="region of interest" description="Disordered" evidence="10">
    <location>
        <begin position="1"/>
        <end position="26"/>
    </location>
</feature>
<name>A0A2R5GIV3_9STRA</name>
<dbReference type="SUPFAM" id="SSF52096">
    <property type="entry name" value="ClpP/crotonase"/>
    <property type="match status" value="1"/>
</dbReference>
<organism evidence="13 14">
    <name type="scientific">Hondaea fermentalgiana</name>
    <dbReference type="NCBI Taxonomy" id="2315210"/>
    <lineage>
        <taxon>Eukaryota</taxon>
        <taxon>Sar</taxon>
        <taxon>Stramenopiles</taxon>
        <taxon>Bigyra</taxon>
        <taxon>Labyrinthulomycetes</taxon>
        <taxon>Thraustochytrida</taxon>
        <taxon>Thraustochytriidae</taxon>
        <taxon>Hondaea</taxon>
    </lineage>
</organism>
<evidence type="ECO:0000256" key="7">
    <source>
        <dbReference type="ARBA" id="ARBA00022825"/>
    </source>
</evidence>
<comment type="similarity">
    <text evidence="2">Belongs to the peptidase S49 family.</text>
</comment>
<keyword evidence="6" id="KW-0378">Hydrolase</keyword>
<keyword evidence="8" id="KW-1133">Transmembrane helix</keyword>
<dbReference type="InterPro" id="IPR047272">
    <property type="entry name" value="S49_SppA_C"/>
</dbReference>
<dbReference type="PANTHER" id="PTHR42987">
    <property type="entry name" value="PEPTIDASE S49"/>
    <property type="match status" value="1"/>
</dbReference>
<evidence type="ECO:0000256" key="1">
    <source>
        <dbReference type="ARBA" id="ARBA00004236"/>
    </source>
</evidence>
<dbReference type="Gene3D" id="3.90.226.10">
    <property type="entry name" value="2-enoyl-CoA Hydratase, Chain A, domain 1"/>
    <property type="match status" value="1"/>
</dbReference>
<dbReference type="Pfam" id="PF01343">
    <property type="entry name" value="Peptidase_S49"/>
    <property type="match status" value="1"/>
</dbReference>
<dbReference type="NCBIfam" id="NF008745">
    <property type="entry name" value="PRK11778.1"/>
    <property type="match status" value="1"/>
</dbReference>
<dbReference type="Pfam" id="PF08496">
    <property type="entry name" value="Peptidase_S49_N"/>
    <property type="match status" value="1"/>
</dbReference>
<comment type="subcellular location">
    <subcellularLocation>
        <location evidence="1">Cell membrane</location>
    </subcellularLocation>
</comment>
<evidence type="ECO:0000313" key="14">
    <source>
        <dbReference type="Proteomes" id="UP000241890"/>
    </source>
</evidence>
<proteinExistence type="inferred from homology"/>
<evidence type="ECO:0000256" key="10">
    <source>
        <dbReference type="SAM" id="MobiDB-lite"/>
    </source>
</evidence>
<dbReference type="Gene3D" id="6.20.330.10">
    <property type="match status" value="1"/>
</dbReference>
<sequence length="511" mass="56150">MSAAEEARDGHGAGDAGGEPGEPGEVGEVGEVAERESWAAQERRELAATPVVSRRRKAAGVGALVAGAALVSWQHRAKIVSTTRSAARVDTLGVVCAAAGAGLLAPALWETKPEAFVPFAPTHARLRADDAASVFDFKVLNRRWRAEVERMEANVGFSPFWFPADIQELFHEAYEKQRQERRERLLAKEKDLEDRVREDLQAGKSPRKVLQSLGRTVFVLDFSDYESIGDAEDIGEGDWDRRVPSGTVEWVSFLRDAVSFLLKAASEYDEIVIRLASPGGSVTDYGLAASHLLRLRKAGIKVTVCIDEIAASGGYMMACCADRIVAAPFALIGSIGVVAEIPNFNRLLKDRIGIDYLLFTAGRYKRTVHTLAENTEEGMDKFREELEAIHDAFKQHVTSNRPAVKDIESSATGEAWLASQAKERGLVDDLMTSDELLEELETAGRDLIAISLKRPKPRRVLSHLLWDLLDLDEIKHGLHSLRALLPSGEDALAGLQALRHAMHPRKLLARL</sequence>
<evidence type="ECO:0000256" key="9">
    <source>
        <dbReference type="ARBA" id="ARBA00023136"/>
    </source>
</evidence>
<protein>
    <submittedName>
        <fullName evidence="13">Protease 4</fullName>
    </submittedName>
</protein>
<dbReference type="InterPro" id="IPR029045">
    <property type="entry name" value="ClpP/crotonase-like_dom_sf"/>
</dbReference>
<evidence type="ECO:0000256" key="6">
    <source>
        <dbReference type="ARBA" id="ARBA00022801"/>
    </source>
</evidence>